<protein>
    <submittedName>
        <fullName evidence="2">Alpha/beta fold hydrolase</fullName>
    </submittedName>
</protein>
<dbReference type="Proteomes" id="UP000605676">
    <property type="component" value="Unassembled WGS sequence"/>
</dbReference>
<dbReference type="GO" id="GO:0016787">
    <property type="term" value="F:hydrolase activity"/>
    <property type="evidence" value="ECO:0007669"/>
    <property type="project" value="UniProtKB-KW"/>
</dbReference>
<dbReference type="Gene3D" id="3.40.50.1820">
    <property type="entry name" value="alpha/beta hydrolase"/>
    <property type="match status" value="1"/>
</dbReference>
<dbReference type="InterPro" id="IPR029058">
    <property type="entry name" value="AB_hydrolase_fold"/>
</dbReference>
<accession>A0ABS1HMW3</accession>
<dbReference type="Pfam" id="PF12146">
    <property type="entry name" value="Hydrolase_4"/>
    <property type="match status" value="1"/>
</dbReference>
<gene>
    <name evidence="2" type="ORF">JIV24_16610</name>
</gene>
<dbReference type="RefSeq" id="WP_200466192.1">
    <property type="nucleotide sequence ID" value="NZ_JAENRR010000047.1"/>
</dbReference>
<dbReference type="PANTHER" id="PTHR43265">
    <property type="entry name" value="ESTERASE ESTD"/>
    <property type="match status" value="1"/>
</dbReference>
<organism evidence="2 3">
    <name type="scientific">Carboxylicivirga marina</name>
    <dbReference type="NCBI Taxonomy" id="2800988"/>
    <lineage>
        <taxon>Bacteria</taxon>
        <taxon>Pseudomonadati</taxon>
        <taxon>Bacteroidota</taxon>
        <taxon>Bacteroidia</taxon>
        <taxon>Marinilabiliales</taxon>
        <taxon>Marinilabiliaceae</taxon>
        <taxon>Carboxylicivirga</taxon>
    </lineage>
</organism>
<keyword evidence="3" id="KW-1185">Reference proteome</keyword>
<proteinExistence type="predicted"/>
<keyword evidence="2" id="KW-0378">Hydrolase</keyword>
<evidence type="ECO:0000313" key="2">
    <source>
        <dbReference type="EMBL" id="MBK3518971.1"/>
    </source>
</evidence>
<name>A0ABS1HMW3_9BACT</name>
<reference evidence="2 3" key="1">
    <citation type="submission" date="2021-01" db="EMBL/GenBank/DDBJ databases">
        <title>Carboxyliciviraga sp.nov., isolated from coastal sediments.</title>
        <authorList>
            <person name="Lu D."/>
            <person name="Zhang T."/>
        </authorList>
    </citation>
    <scope>NUCLEOTIDE SEQUENCE [LARGE SCALE GENOMIC DNA]</scope>
    <source>
        <strain evidence="2 3">N1Y132</strain>
    </source>
</reference>
<dbReference type="SUPFAM" id="SSF53474">
    <property type="entry name" value="alpha/beta-Hydrolases"/>
    <property type="match status" value="1"/>
</dbReference>
<comment type="caution">
    <text evidence="2">The sequence shown here is derived from an EMBL/GenBank/DDBJ whole genome shotgun (WGS) entry which is preliminary data.</text>
</comment>
<sequence length="298" mass="32873">MKKLILLILLIAQVIAGHGQSSDQNVKISTQTGDLHGVLSIADTSQTTPVVIIVPGSGATDRDGNQGFILHTNAYKQLAVQLAKNGISTLRFDKRGVGQSQKAVLSESDLRFETYINDLLAWIQFAKETKHFNAIHIIGHSEGALIGMVASQKSGVDKYISLAGPGVKIDETIKQQVKGQFSDELYKEVEANFDTLAMGQTLHSVNPFLMQLFRPSLQPYMMSWMKYDPCHEISKLEIPILIIQGTTDIQVSEDNAQLLHKAAPTSQLSLIENMNHVLKEAPMDRQANMPLIAMEHCQ</sequence>
<dbReference type="EMBL" id="JAENRR010000047">
    <property type="protein sequence ID" value="MBK3518971.1"/>
    <property type="molecule type" value="Genomic_DNA"/>
</dbReference>
<dbReference type="InterPro" id="IPR022742">
    <property type="entry name" value="Hydrolase_4"/>
</dbReference>
<dbReference type="InterPro" id="IPR053145">
    <property type="entry name" value="AB_hydrolase_Est10"/>
</dbReference>
<dbReference type="PANTHER" id="PTHR43265:SF1">
    <property type="entry name" value="ESTERASE ESTD"/>
    <property type="match status" value="1"/>
</dbReference>
<feature type="domain" description="Serine aminopeptidase S33" evidence="1">
    <location>
        <begin position="67"/>
        <end position="173"/>
    </location>
</feature>
<evidence type="ECO:0000313" key="3">
    <source>
        <dbReference type="Proteomes" id="UP000605676"/>
    </source>
</evidence>
<evidence type="ECO:0000259" key="1">
    <source>
        <dbReference type="Pfam" id="PF12146"/>
    </source>
</evidence>